<dbReference type="PaxDb" id="3218-PP1S127_53V6.1"/>
<reference evidence="13 15" key="2">
    <citation type="journal article" date="2018" name="Plant J.">
        <title>The Physcomitrella patens chromosome-scale assembly reveals moss genome structure and evolution.</title>
        <authorList>
            <person name="Lang D."/>
            <person name="Ullrich K.K."/>
            <person name="Murat F."/>
            <person name="Fuchs J."/>
            <person name="Jenkins J."/>
            <person name="Haas F.B."/>
            <person name="Piednoel M."/>
            <person name="Gundlach H."/>
            <person name="Van Bel M."/>
            <person name="Meyberg R."/>
            <person name="Vives C."/>
            <person name="Morata J."/>
            <person name="Symeonidi A."/>
            <person name="Hiss M."/>
            <person name="Muchero W."/>
            <person name="Kamisugi Y."/>
            <person name="Saleh O."/>
            <person name="Blanc G."/>
            <person name="Decker E.L."/>
            <person name="van Gessel N."/>
            <person name="Grimwood J."/>
            <person name="Hayes R.D."/>
            <person name="Graham S.W."/>
            <person name="Gunter L.E."/>
            <person name="McDaniel S.F."/>
            <person name="Hoernstein S.N.W."/>
            <person name="Larsson A."/>
            <person name="Li F.W."/>
            <person name="Perroud P.F."/>
            <person name="Phillips J."/>
            <person name="Ranjan P."/>
            <person name="Rokshar D.S."/>
            <person name="Rothfels C.J."/>
            <person name="Schneider L."/>
            <person name="Shu S."/>
            <person name="Stevenson D.W."/>
            <person name="Thummler F."/>
            <person name="Tillich M."/>
            <person name="Villarreal Aguilar J.C."/>
            <person name="Widiez T."/>
            <person name="Wong G.K."/>
            <person name="Wymore A."/>
            <person name="Zhang Y."/>
            <person name="Zimmer A.D."/>
            <person name="Quatrano R.S."/>
            <person name="Mayer K.F.X."/>
            <person name="Goodstein D."/>
            <person name="Casacuberta J.M."/>
            <person name="Vandepoele K."/>
            <person name="Reski R."/>
            <person name="Cuming A.C."/>
            <person name="Tuskan G.A."/>
            <person name="Maumus F."/>
            <person name="Salse J."/>
            <person name="Schmutz J."/>
            <person name="Rensing S.A."/>
        </authorList>
    </citation>
    <scope>NUCLEOTIDE SEQUENCE [LARGE SCALE GENOMIC DNA]</scope>
    <source>
        <strain evidence="14 15">cv. Gransden 2004</strain>
    </source>
</reference>
<keyword evidence="6 9" id="KW-0472">Membrane</keyword>
<feature type="domain" description="CSC1/OSCA1-like 7TM region" evidence="10">
    <location>
        <begin position="391"/>
        <end position="662"/>
    </location>
</feature>
<feature type="region of interest" description="Disordered" evidence="8">
    <location>
        <begin position="869"/>
        <end position="934"/>
    </location>
</feature>
<dbReference type="InterPro" id="IPR045122">
    <property type="entry name" value="Csc1-like"/>
</dbReference>
<evidence type="ECO:0000313" key="14">
    <source>
        <dbReference type="EnsemblPlants" id="Pp3c16_3450V3.1"/>
    </source>
</evidence>
<dbReference type="Gramene" id="Pp3c16_3450V3.5">
    <property type="protein sequence ID" value="Pp3c16_3450V3.5"/>
    <property type="gene ID" value="Pp3c16_3450"/>
</dbReference>
<evidence type="ECO:0000259" key="10">
    <source>
        <dbReference type="Pfam" id="PF02714"/>
    </source>
</evidence>
<evidence type="ECO:0000256" key="2">
    <source>
        <dbReference type="ARBA" id="ARBA00007779"/>
    </source>
</evidence>
<dbReference type="Proteomes" id="UP000006727">
    <property type="component" value="Chromosome 16"/>
</dbReference>
<feature type="transmembrane region" description="Helical" evidence="9">
    <location>
        <begin position="589"/>
        <end position="621"/>
    </location>
</feature>
<name>A0A2K1J723_PHYPA</name>
<feature type="transmembrane region" description="Helical" evidence="9">
    <location>
        <begin position="12"/>
        <end position="30"/>
    </location>
</feature>
<feature type="transmembrane region" description="Helical" evidence="9">
    <location>
        <begin position="106"/>
        <end position="130"/>
    </location>
</feature>
<dbReference type="GO" id="GO:0005886">
    <property type="term" value="C:plasma membrane"/>
    <property type="evidence" value="ECO:0000318"/>
    <property type="project" value="GO_Central"/>
</dbReference>
<evidence type="ECO:0000256" key="6">
    <source>
        <dbReference type="ARBA" id="ARBA00023136"/>
    </source>
</evidence>
<dbReference type="Pfam" id="PF14703">
    <property type="entry name" value="PHM7_cyt"/>
    <property type="match status" value="1"/>
</dbReference>
<dbReference type="InterPro" id="IPR032880">
    <property type="entry name" value="CSC1/OSCA1-like_N"/>
</dbReference>
<evidence type="ECO:0000256" key="7">
    <source>
        <dbReference type="SAM" id="Coils"/>
    </source>
</evidence>
<dbReference type="EnsemblPlants" id="Pp3c16_3450V3.2">
    <property type="protein sequence ID" value="Pp3c16_3450V3.2"/>
    <property type="gene ID" value="Pp3c16_3450"/>
</dbReference>
<gene>
    <name evidence="14" type="primary">LOC112293351</name>
    <name evidence="13" type="ORF">PHYPA_020427</name>
</gene>
<feature type="compositionally biased region" description="Basic and acidic residues" evidence="8">
    <location>
        <begin position="893"/>
        <end position="914"/>
    </location>
</feature>
<evidence type="ECO:0000256" key="8">
    <source>
        <dbReference type="SAM" id="MobiDB-lite"/>
    </source>
</evidence>
<dbReference type="KEGG" id="ppp:112293351"/>
<feature type="domain" description="CSC1/OSCA1-like cytosolic" evidence="12">
    <location>
        <begin position="211"/>
        <end position="380"/>
    </location>
</feature>
<evidence type="ECO:0000313" key="15">
    <source>
        <dbReference type="Proteomes" id="UP000006727"/>
    </source>
</evidence>
<evidence type="ECO:0000313" key="13">
    <source>
        <dbReference type="EMBL" id="PNR37319.1"/>
    </source>
</evidence>
<keyword evidence="15" id="KW-1185">Reference proteome</keyword>
<keyword evidence="5 9" id="KW-1133">Transmembrane helix</keyword>
<evidence type="ECO:0000256" key="3">
    <source>
        <dbReference type="ARBA" id="ARBA00022448"/>
    </source>
</evidence>
<keyword evidence="7" id="KW-0175">Coiled coil</keyword>
<evidence type="ECO:0000256" key="9">
    <source>
        <dbReference type="SAM" id="Phobius"/>
    </source>
</evidence>
<keyword evidence="3" id="KW-0813">Transport</keyword>
<feature type="transmembrane region" description="Helical" evidence="9">
    <location>
        <begin position="642"/>
        <end position="662"/>
    </location>
</feature>
<dbReference type="Pfam" id="PF02714">
    <property type="entry name" value="RSN1_7TM"/>
    <property type="match status" value="1"/>
</dbReference>
<keyword evidence="4 9" id="KW-0812">Transmembrane</keyword>
<comment type="subcellular location">
    <subcellularLocation>
        <location evidence="1">Membrane</location>
        <topology evidence="1">Multi-pass membrane protein</topology>
    </subcellularLocation>
</comment>
<dbReference type="Gramene" id="Pp3c16_3450V3.1">
    <property type="protein sequence ID" value="Pp3c16_3450V3.1"/>
    <property type="gene ID" value="Pp3c16_3450"/>
</dbReference>
<dbReference type="InterPro" id="IPR003864">
    <property type="entry name" value="CSC1/OSCA1-like_7TM"/>
</dbReference>
<accession>A0A2K1J723</accession>
<feature type="transmembrane region" description="Helical" evidence="9">
    <location>
        <begin position="169"/>
        <end position="189"/>
    </location>
</feature>
<comment type="similarity">
    <text evidence="2">Belongs to the CSC1 (TC 1.A.17) family.</text>
</comment>
<evidence type="ECO:0008006" key="16">
    <source>
        <dbReference type="Google" id="ProtNLM"/>
    </source>
</evidence>
<dbReference type="RefSeq" id="XP_024398418.1">
    <property type="nucleotide sequence ID" value="XM_024542650.2"/>
</dbReference>
<feature type="transmembrane region" description="Helical" evidence="9">
    <location>
        <begin position="437"/>
        <end position="462"/>
    </location>
</feature>
<dbReference type="Gramene" id="Pp3c16_3450V3.2">
    <property type="protein sequence ID" value="Pp3c16_3450V3.2"/>
    <property type="gene ID" value="Pp3c16_3450"/>
</dbReference>
<dbReference type="InterPro" id="IPR027815">
    <property type="entry name" value="CSC1/OSCA1-like_cyt"/>
</dbReference>
<proteinExistence type="inferred from homology"/>
<feature type="coiled-coil region" evidence="7">
    <location>
        <begin position="301"/>
        <end position="328"/>
    </location>
</feature>
<feature type="transmembrane region" description="Helical" evidence="9">
    <location>
        <begin position="393"/>
        <end position="417"/>
    </location>
</feature>
<dbReference type="OMA" id="HHDNYLT"/>
<reference evidence="14" key="3">
    <citation type="submission" date="2020-12" db="UniProtKB">
        <authorList>
            <consortium name="EnsemblPlants"/>
        </authorList>
    </citation>
    <scope>IDENTIFICATION</scope>
</reference>
<evidence type="ECO:0000256" key="5">
    <source>
        <dbReference type="ARBA" id="ARBA00022989"/>
    </source>
</evidence>
<evidence type="ECO:0000256" key="1">
    <source>
        <dbReference type="ARBA" id="ARBA00004141"/>
    </source>
</evidence>
<evidence type="ECO:0000259" key="12">
    <source>
        <dbReference type="Pfam" id="PF14703"/>
    </source>
</evidence>
<feature type="transmembrane region" description="Helical" evidence="9">
    <location>
        <begin position="483"/>
        <end position="504"/>
    </location>
</feature>
<dbReference type="EnsemblPlants" id="Pp3c16_3450V3.3">
    <property type="protein sequence ID" value="Pp3c16_3450V3.3"/>
    <property type="gene ID" value="Pp3c16_3450"/>
</dbReference>
<reference evidence="13 15" key="1">
    <citation type="journal article" date="2008" name="Science">
        <title>The Physcomitrella genome reveals evolutionary insights into the conquest of land by plants.</title>
        <authorList>
            <person name="Rensing S."/>
            <person name="Lang D."/>
            <person name="Zimmer A."/>
            <person name="Terry A."/>
            <person name="Salamov A."/>
            <person name="Shapiro H."/>
            <person name="Nishiyama T."/>
            <person name="Perroud P.-F."/>
            <person name="Lindquist E."/>
            <person name="Kamisugi Y."/>
            <person name="Tanahashi T."/>
            <person name="Sakakibara K."/>
            <person name="Fujita T."/>
            <person name="Oishi K."/>
            <person name="Shin-I T."/>
            <person name="Kuroki Y."/>
            <person name="Toyoda A."/>
            <person name="Suzuki Y."/>
            <person name="Hashimoto A."/>
            <person name="Yamaguchi K."/>
            <person name="Sugano A."/>
            <person name="Kohara Y."/>
            <person name="Fujiyama A."/>
            <person name="Anterola A."/>
            <person name="Aoki S."/>
            <person name="Ashton N."/>
            <person name="Barbazuk W.B."/>
            <person name="Barker E."/>
            <person name="Bennetzen J."/>
            <person name="Bezanilla M."/>
            <person name="Blankenship R."/>
            <person name="Cho S.H."/>
            <person name="Dutcher S."/>
            <person name="Estelle M."/>
            <person name="Fawcett J.A."/>
            <person name="Gundlach H."/>
            <person name="Hanada K."/>
            <person name="Heyl A."/>
            <person name="Hicks K.A."/>
            <person name="Hugh J."/>
            <person name="Lohr M."/>
            <person name="Mayer K."/>
            <person name="Melkozernov A."/>
            <person name="Murata T."/>
            <person name="Nelson D."/>
            <person name="Pils B."/>
            <person name="Prigge M."/>
            <person name="Reiss B."/>
            <person name="Renner T."/>
            <person name="Rombauts S."/>
            <person name="Rushton P."/>
            <person name="Sanderfoot A."/>
            <person name="Schween G."/>
            <person name="Shiu S.-H."/>
            <person name="Stueber K."/>
            <person name="Theodoulou F.L."/>
            <person name="Tu H."/>
            <person name="Van de Peer Y."/>
            <person name="Verrier P.J."/>
            <person name="Waters E."/>
            <person name="Wood A."/>
            <person name="Yang L."/>
            <person name="Cove D."/>
            <person name="Cuming A."/>
            <person name="Hasebe M."/>
            <person name="Lucas S."/>
            <person name="Mishler D.B."/>
            <person name="Reski R."/>
            <person name="Grigoriev I."/>
            <person name="Quatrano R.S."/>
            <person name="Boore J.L."/>
        </authorList>
    </citation>
    <scope>NUCLEOTIDE SEQUENCE [LARGE SCALE GENOMIC DNA]</scope>
    <source>
        <strain evidence="14 15">cv. Gransden 2004</strain>
    </source>
</reference>
<dbReference type="EnsemblPlants" id="Pp3c16_3450V3.5">
    <property type="protein sequence ID" value="Pp3c16_3450V3.5"/>
    <property type="gene ID" value="Pp3c16_3450"/>
</dbReference>
<feature type="compositionally biased region" description="Polar residues" evidence="8">
    <location>
        <begin position="746"/>
        <end position="773"/>
    </location>
</feature>
<feature type="region of interest" description="Disordered" evidence="8">
    <location>
        <begin position="731"/>
        <end position="810"/>
    </location>
</feature>
<dbReference type="Gramene" id="Pp3c16_3450V3.3">
    <property type="protein sequence ID" value="Pp3c16_3450V3.3"/>
    <property type="gene ID" value="Pp3c16_3450"/>
</dbReference>
<dbReference type="EnsemblPlants" id="Pp3c16_3450V3.1">
    <property type="protein sequence ID" value="Pp3c16_3450V3.1"/>
    <property type="gene ID" value="Pp3c16_3450"/>
</dbReference>
<dbReference type="AlphaFoldDB" id="A0A2K1J723"/>
<feature type="compositionally biased region" description="Polar residues" evidence="8">
    <location>
        <begin position="869"/>
        <end position="892"/>
    </location>
</feature>
<dbReference type="OrthoDB" id="1689567at2759"/>
<dbReference type="GO" id="GO:0005227">
    <property type="term" value="F:calcium-activated cation channel activity"/>
    <property type="evidence" value="ECO:0000318"/>
    <property type="project" value="GO_Central"/>
</dbReference>
<dbReference type="PANTHER" id="PTHR13018">
    <property type="entry name" value="PROBABLE MEMBRANE PROTEIN DUF221-RELATED"/>
    <property type="match status" value="1"/>
</dbReference>
<dbReference type="Pfam" id="PF13967">
    <property type="entry name" value="RSN1_TM"/>
    <property type="match status" value="1"/>
</dbReference>
<sequence>MSESGSLDLLSSFWINSVLSVAFLICYALFKNQPLNSRVYFPRWYVFGEDERIDEFVNCGESKGSRISQYVNLNWRSYLNGFNWIWFSLRKTEEELIELVGLDSTVFVRIFLFGLKVFVPMLLWGCAVLIPVNKTDGYLKVLQEQHQNLTYGAPESLSIANVEDSAKRLWAHLVASYLFTGWTCLMLYIEYATVERMRYDFLASKKQRPDQFTVLVRQVPRDENQSVGMRIQEFFQQTHLEHYVTHQVVYKAKELTKLIKEKEKYEGKLERWYDQLSREPSTPRPTIKPRKHWYHIFRCFTTKREDAIDYYEREIERLEDEIKKERKKVLSDQKYVMRAGFVSFDCRWAAAVCAQTQQSRDRTKWITEWAPEPRDVYWNNLAIRYMLLNSRRLVVTALVVVLVIFFLIPVGAVQVLANLEQLIKYMPFLEPLSRWKYVESFISGFLPGAILKIFLLIIPYVLRELTKFEGHVSKSKIEKYTGVKYFVFLVVNVFFGNVLIGSLFDQLRQYIAAPTSIPRAFGVSIPKKATFFMTFIMIDGWTSIAAEVLRLWPLIWYHITSVLFVRTDKERVKVIPATPPAYFIVLPRLSLYILLGLVYAVISPLILPFLCVFFAFGFLIYRNQVINVYEPEYESAASFWPSFHRNVIVALILKHVTLIGLFSVKRAFASTPFLLPLPIVTYLFHLFCSEKFYHAFVNYPLQEARLKDKNELGVDVKSFLETAYLHPSIKLAPVDSDSDDDPDTIKNGTAPNGNQSGPDEPSTVKNATSNESSYKGLRDSSHHSTNPHASGPYVHRGGSGSSGSRRRWSKQISAVGSPDFYDAGSSISSPVLSRENSMDTFRNASVASSHDPSQRGGHVEATDLRQVHVSSQEPAPLNHQSSFETTAVPPTTSEDKSAETHSTEGKRDRREQGSIDRLPSLGALDQAPLGHSEP</sequence>
<dbReference type="PANTHER" id="PTHR13018:SF5">
    <property type="entry name" value="RE44586P"/>
    <property type="match status" value="1"/>
</dbReference>
<dbReference type="GeneID" id="112293351"/>
<protein>
    <recommendedName>
        <fullName evidence="16">ERD4-related membrane protein</fullName>
    </recommendedName>
</protein>
<dbReference type="EMBL" id="ABEU02000016">
    <property type="protein sequence ID" value="PNR37319.1"/>
    <property type="molecule type" value="Genomic_DNA"/>
</dbReference>
<evidence type="ECO:0000256" key="4">
    <source>
        <dbReference type="ARBA" id="ARBA00022692"/>
    </source>
</evidence>
<evidence type="ECO:0000259" key="11">
    <source>
        <dbReference type="Pfam" id="PF13967"/>
    </source>
</evidence>
<organism evidence="13">
    <name type="scientific">Physcomitrium patens</name>
    <name type="common">Spreading-leaved earth moss</name>
    <name type="synonym">Physcomitrella patens</name>
    <dbReference type="NCBI Taxonomy" id="3218"/>
    <lineage>
        <taxon>Eukaryota</taxon>
        <taxon>Viridiplantae</taxon>
        <taxon>Streptophyta</taxon>
        <taxon>Embryophyta</taxon>
        <taxon>Bryophyta</taxon>
        <taxon>Bryophytina</taxon>
        <taxon>Bryopsida</taxon>
        <taxon>Funariidae</taxon>
        <taxon>Funariales</taxon>
        <taxon>Funariaceae</taxon>
        <taxon>Physcomitrium</taxon>
    </lineage>
</organism>
<feature type="domain" description="CSC1/OSCA1-like N-terminal transmembrane" evidence="11">
    <location>
        <begin position="9"/>
        <end position="190"/>
    </location>
</feature>